<feature type="transmembrane region" description="Helical" evidence="7">
    <location>
        <begin position="188"/>
        <end position="211"/>
    </location>
</feature>
<dbReference type="GO" id="GO:0050479">
    <property type="term" value="F:glyceryl-ether monooxygenase activity"/>
    <property type="evidence" value="ECO:0007669"/>
    <property type="project" value="TreeGrafter"/>
</dbReference>
<keyword evidence="6 7" id="KW-0472">Membrane</keyword>
<evidence type="ECO:0000256" key="1">
    <source>
        <dbReference type="ARBA" id="ARBA00004127"/>
    </source>
</evidence>
<evidence type="ECO:0000313" key="10">
    <source>
        <dbReference type="Proteomes" id="UP000234331"/>
    </source>
</evidence>
<dbReference type="PANTHER" id="PTHR21624">
    <property type="entry name" value="STEROL DESATURASE-RELATED PROTEIN"/>
    <property type="match status" value="1"/>
</dbReference>
<evidence type="ECO:0000256" key="6">
    <source>
        <dbReference type="ARBA" id="ARBA00023136"/>
    </source>
</evidence>
<organism evidence="9 10">
    <name type="scientific">Frankia canadensis</name>
    <dbReference type="NCBI Taxonomy" id="1836972"/>
    <lineage>
        <taxon>Bacteria</taxon>
        <taxon>Bacillati</taxon>
        <taxon>Actinomycetota</taxon>
        <taxon>Actinomycetes</taxon>
        <taxon>Frankiales</taxon>
        <taxon>Frankiaceae</taxon>
        <taxon>Frankia</taxon>
    </lineage>
</organism>
<keyword evidence="10" id="KW-1185">Reference proteome</keyword>
<evidence type="ECO:0000256" key="5">
    <source>
        <dbReference type="ARBA" id="ARBA00023098"/>
    </source>
</evidence>
<feature type="transmembrane region" description="Helical" evidence="7">
    <location>
        <begin position="89"/>
        <end position="110"/>
    </location>
</feature>
<dbReference type="EMBL" id="FZMO01000527">
    <property type="protein sequence ID" value="SNQ51122.1"/>
    <property type="molecule type" value="Genomic_DNA"/>
</dbReference>
<keyword evidence="4" id="KW-0560">Oxidoreductase</keyword>
<keyword evidence="2 7" id="KW-0812">Transmembrane</keyword>
<dbReference type="InterPro" id="IPR051689">
    <property type="entry name" value="Sterol_desaturase/TMEM195"/>
</dbReference>
<dbReference type="Pfam" id="PF04116">
    <property type="entry name" value="FA_hydroxylase"/>
    <property type="match status" value="1"/>
</dbReference>
<keyword evidence="3 7" id="KW-1133">Transmembrane helix</keyword>
<dbReference type="Proteomes" id="UP000234331">
    <property type="component" value="Unassembled WGS sequence"/>
</dbReference>
<evidence type="ECO:0000313" key="9">
    <source>
        <dbReference type="EMBL" id="SNQ51122.1"/>
    </source>
</evidence>
<dbReference type="GO" id="GO:0012505">
    <property type="term" value="C:endomembrane system"/>
    <property type="evidence" value="ECO:0007669"/>
    <property type="project" value="UniProtKB-SubCell"/>
</dbReference>
<protein>
    <submittedName>
        <fullName evidence="9">Sterol desaturase/sphingolipid hydroxylase, fatty acid hydroxylase superfamily</fullName>
    </submittedName>
</protein>
<dbReference type="GO" id="GO:0016020">
    <property type="term" value="C:membrane"/>
    <property type="evidence" value="ECO:0007669"/>
    <property type="project" value="GOC"/>
</dbReference>
<feature type="transmembrane region" description="Helical" evidence="7">
    <location>
        <begin position="48"/>
        <end position="69"/>
    </location>
</feature>
<accession>A0A2I2KZM5</accession>
<comment type="subcellular location">
    <subcellularLocation>
        <location evidence="1">Endomembrane system</location>
        <topology evidence="1">Multi-pass membrane protein</topology>
    </subcellularLocation>
</comment>
<evidence type="ECO:0000256" key="4">
    <source>
        <dbReference type="ARBA" id="ARBA00023002"/>
    </source>
</evidence>
<keyword evidence="5" id="KW-0443">Lipid metabolism</keyword>
<dbReference type="GO" id="GO:0005506">
    <property type="term" value="F:iron ion binding"/>
    <property type="evidence" value="ECO:0007669"/>
    <property type="project" value="InterPro"/>
</dbReference>
<evidence type="ECO:0000256" key="7">
    <source>
        <dbReference type="SAM" id="Phobius"/>
    </source>
</evidence>
<feature type="domain" description="Fatty acid hydroxylase" evidence="8">
    <location>
        <begin position="127"/>
        <end position="261"/>
    </location>
</feature>
<evidence type="ECO:0000259" key="8">
    <source>
        <dbReference type="Pfam" id="PF04116"/>
    </source>
</evidence>
<feature type="transmembrane region" description="Helical" evidence="7">
    <location>
        <begin position="25"/>
        <end position="43"/>
    </location>
</feature>
<name>A0A2I2KZM5_9ACTN</name>
<evidence type="ECO:0000256" key="2">
    <source>
        <dbReference type="ARBA" id="ARBA00022692"/>
    </source>
</evidence>
<dbReference type="AlphaFoldDB" id="A0A2I2KZM5"/>
<feature type="transmembrane region" description="Helical" evidence="7">
    <location>
        <begin position="122"/>
        <end position="141"/>
    </location>
</feature>
<dbReference type="GO" id="GO:0006643">
    <property type="term" value="P:membrane lipid metabolic process"/>
    <property type="evidence" value="ECO:0007669"/>
    <property type="project" value="TreeGrafter"/>
</dbReference>
<dbReference type="GO" id="GO:0008610">
    <property type="term" value="P:lipid biosynthetic process"/>
    <property type="evidence" value="ECO:0007669"/>
    <property type="project" value="InterPro"/>
</dbReference>
<evidence type="ECO:0000256" key="3">
    <source>
        <dbReference type="ARBA" id="ARBA00022989"/>
    </source>
</evidence>
<gene>
    <name evidence="9" type="ORF">FRACA_610003</name>
</gene>
<dbReference type="PANTHER" id="PTHR21624:SF1">
    <property type="entry name" value="ALKYLGLYCEROL MONOOXYGENASE"/>
    <property type="match status" value="1"/>
</dbReference>
<sequence length="293" mass="32673">MSLGLEMPMESDGSVVFLGSRWESARRAFTGLVVAAAVVLGVVERPRLVIGFAICALVFFPLEQLIPLVRRPPRRDWTVDVVHSFANRLPITIAFTVALGVLGPAAHAAFPAELRRVVLAQPGWLQFVVLLLIADLANYAGHRALHEIPVLWRLHAVHHSSTGLDWLSTSRGHPLDQIINLLVTVTPVYAIGFDLTFSVAFMAFQFYFPFLAHANTRLTLRPLSAVLVTPAFHHWHHAYEPAAVNRNYGAILSVWDWLFHTSYLPRRMPTAYGIPDPMPNGWLGQLAAPFRSR</sequence>
<proteinExistence type="predicted"/>
<dbReference type="InterPro" id="IPR006694">
    <property type="entry name" value="Fatty_acid_hydroxylase"/>
</dbReference>
<reference evidence="9 10" key="1">
    <citation type="submission" date="2017-06" db="EMBL/GenBank/DDBJ databases">
        <authorList>
            <person name="Kim H.J."/>
            <person name="Triplett B.A."/>
        </authorList>
    </citation>
    <scope>NUCLEOTIDE SEQUENCE [LARGE SCALE GENOMIC DNA]</scope>
    <source>
        <strain evidence="9">FRACA_ARgP5</strain>
    </source>
</reference>